<dbReference type="PANTHER" id="PTHR33571">
    <property type="entry name" value="SSL8005 PROTEIN"/>
    <property type="match status" value="1"/>
</dbReference>
<dbReference type="InterPro" id="IPR052038">
    <property type="entry name" value="Type-VII_TA_antitoxin"/>
</dbReference>
<reference evidence="11 12" key="2">
    <citation type="submission" date="2018-06" db="EMBL/GenBank/DDBJ databases">
        <title>Metagenomic assembly of (sub)arctic Cyanobacteria and their associated microbiome from non-axenic cultures.</title>
        <authorList>
            <person name="Baurain D."/>
        </authorList>
    </citation>
    <scope>NUCLEOTIDE SEQUENCE [LARGE SCALE GENOMIC DNA]</scope>
    <source>
        <strain evidence="11">ULC066bin1</strain>
    </source>
</reference>
<sequence length="106" mass="12137">MTVIKATNLPFALSKEELTQFCQKNGIAKLSLFGSVLRQDFRPDSDVDVLVNFLSDRKVSFLDLARMERELSVLFAGRKIDLRTPKELSPYIRDRVINESLVQYGN</sequence>
<feature type="domain" description="Polymerase nucleotidyl transferase" evidence="10">
    <location>
        <begin position="19"/>
        <end position="99"/>
    </location>
</feature>
<comment type="cofactor">
    <cofactor evidence="1">
        <name>Mg(2+)</name>
        <dbReference type="ChEBI" id="CHEBI:18420"/>
    </cofactor>
</comment>
<protein>
    <submittedName>
        <fullName evidence="11">Nucleotidyltransferase</fullName>
    </submittedName>
</protein>
<evidence type="ECO:0000256" key="2">
    <source>
        <dbReference type="ARBA" id="ARBA00022649"/>
    </source>
</evidence>
<dbReference type="Pfam" id="PF01909">
    <property type="entry name" value="NTP_transf_2"/>
    <property type="match status" value="1"/>
</dbReference>
<keyword evidence="2" id="KW-1277">Toxin-antitoxin system</keyword>
<accession>A0A2W4WCC4</accession>
<keyword evidence="6" id="KW-0547">Nucleotide-binding</keyword>
<evidence type="ECO:0000256" key="8">
    <source>
        <dbReference type="ARBA" id="ARBA00022842"/>
    </source>
</evidence>
<organism evidence="11 12">
    <name type="scientific">Pseudanabaena frigida</name>
    <dbReference type="NCBI Taxonomy" id="945775"/>
    <lineage>
        <taxon>Bacteria</taxon>
        <taxon>Bacillati</taxon>
        <taxon>Cyanobacteriota</taxon>
        <taxon>Cyanophyceae</taxon>
        <taxon>Pseudanabaenales</taxon>
        <taxon>Pseudanabaenaceae</taxon>
        <taxon>Pseudanabaena</taxon>
    </lineage>
</organism>
<evidence type="ECO:0000256" key="3">
    <source>
        <dbReference type="ARBA" id="ARBA00022679"/>
    </source>
</evidence>
<evidence type="ECO:0000256" key="7">
    <source>
        <dbReference type="ARBA" id="ARBA00022840"/>
    </source>
</evidence>
<comment type="similarity">
    <text evidence="9">Belongs to the MntA antitoxin family.</text>
</comment>
<evidence type="ECO:0000313" key="11">
    <source>
        <dbReference type="EMBL" id="PZO42132.1"/>
    </source>
</evidence>
<dbReference type="GO" id="GO:0016779">
    <property type="term" value="F:nucleotidyltransferase activity"/>
    <property type="evidence" value="ECO:0007669"/>
    <property type="project" value="UniProtKB-KW"/>
</dbReference>
<dbReference type="EMBL" id="QBML01000008">
    <property type="protein sequence ID" value="PZO42132.1"/>
    <property type="molecule type" value="Genomic_DNA"/>
</dbReference>
<proteinExistence type="inferred from homology"/>
<name>A0A2W4WCC4_9CYAN</name>
<evidence type="ECO:0000313" key="12">
    <source>
        <dbReference type="Proteomes" id="UP000249467"/>
    </source>
</evidence>
<keyword evidence="5" id="KW-0479">Metal-binding</keyword>
<gene>
    <name evidence="11" type="ORF">DCF19_07760</name>
</gene>
<reference evidence="11 12" key="1">
    <citation type="submission" date="2018-04" db="EMBL/GenBank/DDBJ databases">
        <authorList>
            <person name="Go L.Y."/>
            <person name="Mitchell J.A."/>
        </authorList>
    </citation>
    <scope>NUCLEOTIDE SEQUENCE [LARGE SCALE GENOMIC DNA]</scope>
    <source>
        <strain evidence="11">ULC066bin1</strain>
    </source>
</reference>
<dbReference type="GO" id="GO:0005524">
    <property type="term" value="F:ATP binding"/>
    <property type="evidence" value="ECO:0007669"/>
    <property type="project" value="UniProtKB-KW"/>
</dbReference>
<dbReference type="PANTHER" id="PTHR33571:SF12">
    <property type="entry name" value="BSL3053 PROTEIN"/>
    <property type="match status" value="1"/>
</dbReference>
<dbReference type="InterPro" id="IPR002934">
    <property type="entry name" value="Polymerase_NTP_transf_dom"/>
</dbReference>
<keyword evidence="3 11" id="KW-0808">Transferase</keyword>
<dbReference type="AlphaFoldDB" id="A0A2W4WCC4"/>
<dbReference type="GO" id="GO:0046872">
    <property type="term" value="F:metal ion binding"/>
    <property type="evidence" value="ECO:0007669"/>
    <property type="project" value="UniProtKB-KW"/>
</dbReference>
<keyword evidence="4" id="KW-0548">Nucleotidyltransferase</keyword>
<comment type="caution">
    <text evidence="11">The sequence shown here is derived from an EMBL/GenBank/DDBJ whole genome shotgun (WGS) entry which is preliminary data.</text>
</comment>
<evidence type="ECO:0000256" key="5">
    <source>
        <dbReference type="ARBA" id="ARBA00022723"/>
    </source>
</evidence>
<dbReference type="Gene3D" id="3.30.460.10">
    <property type="entry name" value="Beta Polymerase, domain 2"/>
    <property type="match status" value="1"/>
</dbReference>
<dbReference type="SUPFAM" id="SSF81301">
    <property type="entry name" value="Nucleotidyltransferase"/>
    <property type="match status" value="1"/>
</dbReference>
<dbReference type="InterPro" id="IPR043519">
    <property type="entry name" value="NT_sf"/>
</dbReference>
<evidence type="ECO:0000256" key="6">
    <source>
        <dbReference type="ARBA" id="ARBA00022741"/>
    </source>
</evidence>
<dbReference type="Proteomes" id="UP000249467">
    <property type="component" value="Unassembled WGS sequence"/>
</dbReference>
<keyword evidence="8" id="KW-0460">Magnesium</keyword>
<evidence type="ECO:0000256" key="1">
    <source>
        <dbReference type="ARBA" id="ARBA00001946"/>
    </source>
</evidence>
<keyword evidence="7" id="KW-0067">ATP-binding</keyword>
<evidence type="ECO:0000256" key="9">
    <source>
        <dbReference type="ARBA" id="ARBA00038276"/>
    </source>
</evidence>
<evidence type="ECO:0000256" key="4">
    <source>
        <dbReference type="ARBA" id="ARBA00022695"/>
    </source>
</evidence>
<dbReference type="CDD" id="cd05403">
    <property type="entry name" value="NT_KNTase_like"/>
    <property type="match status" value="1"/>
</dbReference>
<evidence type="ECO:0000259" key="10">
    <source>
        <dbReference type="Pfam" id="PF01909"/>
    </source>
</evidence>